<feature type="region of interest" description="Disordered" evidence="1">
    <location>
        <begin position="1"/>
        <end position="34"/>
    </location>
</feature>
<keyword evidence="3" id="KW-1185">Reference proteome</keyword>
<dbReference type="PANTHER" id="PTHR10775:SF183">
    <property type="entry name" value="TRANSPOSON, EN_SPM-LIKE, TRANSPOSASE-ASSOCIATED DOMAIN PROTEIN-RELATED"/>
    <property type="match status" value="1"/>
</dbReference>
<dbReference type="OrthoDB" id="1066261at2759"/>
<sequence>MHGEELDVDLGTSHVDTSFSSSNQAEDANVEDDNVEDRYVQMVNDAFPDTSNIDNYYQEDQGNQNAEEPNSEAKKFYDMLDAAKTPLYDGCHEGHSQLFLASRYMNLHADNNMTERGVDQWAELITELLPDENHATESYYETEKLMRNLALPYHTIDVCIENCMIFWREDEKWDACKFCGAPRYKPSDGRTKIPYNRMWYLPIGDRLKRLYQSEKTASAMRWHAEHESAEGEMCHPSYAAEWKKFQQLHPRFAEEPRNVYLGLCTDGFNPFGMSRNHSLWPVILTPYNLPPGVEAYDISLNQNFNLKAVLLWTISDFPAYGMLSGWTTHGRLACPICMEDTKAFQLPNGRKTCWFDCHRRQVNPLKTSDCGGNGHEVKQRGYGDWHNWHKESIFWELPYWTDLNLRHNLDVMHIEKNFFDNIMNTVMNVKDRSKDTVKSRLDVARFCDRKELHVDNQGKAPFPIFRLTPPAKEALLNV</sequence>
<gene>
    <name evidence="2" type="ORF">MERR_LOCUS37311</name>
</gene>
<reference evidence="2" key="1">
    <citation type="submission" date="2020-01" db="EMBL/GenBank/DDBJ databases">
        <authorList>
            <person name="Mishra B."/>
        </authorList>
    </citation>
    <scope>NUCLEOTIDE SEQUENCE [LARGE SCALE GENOMIC DNA]</scope>
</reference>
<dbReference type="PANTHER" id="PTHR10775">
    <property type="entry name" value="OS08G0208400 PROTEIN"/>
    <property type="match status" value="1"/>
</dbReference>
<organism evidence="2 3">
    <name type="scientific">Microthlaspi erraticum</name>
    <dbReference type="NCBI Taxonomy" id="1685480"/>
    <lineage>
        <taxon>Eukaryota</taxon>
        <taxon>Viridiplantae</taxon>
        <taxon>Streptophyta</taxon>
        <taxon>Embryophyta</taxon>
        <taxon>Tracheophyta</taxon>
        <taxon>Spermatophyta</taxon>
        <taxon>Magnoliopsida</taxon>
        <taxon>eudicotyledons</taxon>
        <taxon>Gunneridae</taxon>
        <taxon>Pentapetalae</taxon>
        <taxon>rosids</taxon>
        <taxon>malvids</taxon>
        <taxon>Brassicales</taxon>
        <taxon>Brassicaceae</taxon>
        <taxon>Coluteocarpeae</taxon>
        <taxon>Microthlaspi</taxon>
    </lineage>
</organism>
<protein>
    <recommendedName>
        <fullName evidence="4">Transposase-associated domain-containing protein</fullName>
    </recommendedName>
</protein>
<feature type="region of interest" description="Disordered" evidence="1">
    <location>
        <begin position="49"/>
        <end position="70"/>
    </location>
</feature>
<dbReference type="EMBL" id="CACVBM020001439">
    <property type="protein sequence ID" value="CAA7050076.1"/>
    <property type="molecule type" value="Genomic_DNA"/>
</dbReference>
<evidence type="ECO:0000313" key="2">
    <source>
        <dbReference type="EMBL" id="CAA7050076.1"/>
    </source>
</evidence>
<proteinExistence type="predicted"/>
<feature type="compositionally biased region" description="Polar residues" evidence="1">
    <location>
        <begin position="49"/>
        <end position="68"/>
    </location>
</feature>
<evidence type="ECO:0008006" key="4">
    <source>
        <dbReference type="Google" id="ProtNLM"/>
    </source>
</evidence>
<dbReference type="Proteomes" id="UP000467841">
    <property type="component" value="Unassembled WGS sequence"/>
</dbReference>
<accession>A0A6D2KRK9</accession>
<evidence type="ECO:0000256" key="1">
    <source>
        <dbReference type="SAM" id="MobiDB-lite"/>
    </source>
</evidence>
<feature type="compositionally biased region" description="Polar residues" evidence="1">
    <location>
        <begin position="14"/>
        <end position="24"/>
    </location>
</feature>
<dbReference type="Pfam" id="PF02992">
    <property type="entry name" value="Transposase_21"/>
    <property type="match status" value="2"/>
</dbReference>
<comment type="caution">
    <text evidence="2">The sequence shown here is derived from an EMBL/GenBank/DDBJ whole genome shotgun (WGS) entry which is preliminary data.</text>
</comment>
<evidence type="ECO:0000313" key="3">
    <source>
        <dbReference type="Proteomes" id="UP000467841"/>
    </source>
</evidence>
<dbReference type="AlphaFoldDB" id="A0A6D2KRK9"/>
<dbReference type="InterPro" id="IPR004242">
    <property type="entry name" value="Transposase_21"/>
</dbReference>
<name>A0A6D2KRK9_9BRAS</name>